<proteinExistence type="predicted"/>
<protein>
    <submittedName>
        <fullName evidence="2">Uncharacterized protein</fullName>
    </submittedName>
</protein>
<dbReference type="InParanoid" id="A0A1B1AEM6"/>
<feature type="transmembrane region" description="Helical" evidence="1">
    <location>
        <begin position="40"/>
        <end position="64"/>
    </location>
</feature>
<sequence length="130" mass="13432">MFDRAMAAVVATAAAAAAVVMVVFALGFALYALIEPNIGPAAAAAMVALAAALVVALFALVAALRRRKHEREAAIAQAQLMNDLPLGLGDIARERPLMALAVTAVGGLLAARHPTLVRDIIHIVARFGRS</sequence>
<organism evidence="2 3">
    <name type="scientific">Candidatus Viadribacter manganicus</name>
    <dbReference type="NCBI Taxonomy" id="1759059"/>
    <lineage>
        <taxon>Bacteria</taxon>
        <taxon>Pseudomonadati</taxon>
        <taxon>Pseudomonadota</taxon>
        <taxon>Alphaproteobacteria</taxon>
        <taxon>Hyphomonadales</taxon>
        <taxon>Hyphomonadaceae</taxon>
        <taxon>Candidatus Viadribacter</taxon>
    </lineage>
</organism>
<gene>
    <name evidence="2" type="ORF">ATE48_03265</name>
</gene>
<dbReference type="KEGG" id="cbot:ATE48_03265"/>
<reference evidence="2 3" key="1">
    <citation type="submission" date="2015-11" db="EMBL/GenBank/DDBJ databases">
        <title>Whole-Genome Sequence of Candidatus Oderbacter manganicum from the National Park Lower Oder Valley, Germany.</title>
        <authorList>
            <person name="Braun B."/>
            <person name="Liere K."/>
            <person name="Szewzyk U."/>
        </authorList>
    </citation>
    <scope>NUCLEOTIDE SEQUENCE [LARGE SCALE GENOMIC DNA]</scope>
    <source>
        <strain evidence="2 3">OTSz_A_272</strain>
    </source>
</reference>
<keyword evidence="1" id="KW-0812">Transmembrane</keyword>
<dbReference type="RefSeq" id="WP_066767758.1">
    <property type="nucleotide sequence ID" value="NZ_CP013244.1"/>
</dbReference>
<dbReference type="EMBL" id="CP013244">
    <property type="protein sequence ID" value="ANP45007.1"/>
    <property type="molecule type" value="Genomic_DNA"/>
</dbReference>
<keyword evidence="3" id="KW-1185">Reference proteome</keyword>
<keyword evidence="1" id="KW-0472">Membrane</keyword>
<name>A0A1B1AEM6_9PROT</name>
<dbReference type="STRING" id="1759059.ATE48_03265"/>
<evidence type="ECO:0000313" key="3">
    <source>
        <dbReference type="Proteomes" id="UP000092498"/>
    </source>
</evidence>
<accession>A0A1B1AEM6</accession>
<keyword evidence="1" id="KW-1133">Transmembrane helix</keyword>
<dbReference type="AlphaFoldDB" id="A0A1B1AEM6"/>
<evidence type="ECO:0000256" key="1">
    <source>
        <dbReference type="SAM" id="Phobius"/>
    </source>
</evidence>
<evidence type="ECO:0000313" key="2">
    <source>
        <dbReference type="EMBL" id="ANP45007.1"/>
    </source>
</evidence>
<dbReference type="Proteomes" id="UP000092498">
    <property type="component" value="Chromosome"/>
</dbReference>
<feature type="transmembrane region" description="Helical" evidence="1">
    <location>
        <begin position="7"/>
        <end position="34"/>
    </location>
</feature>
<dbReference type="OrthoDB" id="8481505at2"/>